<protein>
    <recommendedName>
        <fullName evidence="4">Transmembrane protein</fullName>
    </recommendedName>
</protein>
<evidence type="ECO:0000313" key="2">
    <source>
        <dbReference type="EMBL" id="CAD8205158.1"/>
    </source>
</evidence>
<dbReference type="Proteomes" id="UP000683925">
    <property type="component" value="Unassembled WGS sequence"/>
</dbReference>
<sequence>MLKYMMSQITMNMQGLNSNNFKETFLLKFDSSKNQCNSLFSYYEHTIMSDSNIKINQIMCNYQFSKYLKQSKYNFQIAFTLQIQFFTVTFLIYIYSPSKNYRNQFECKSTIFSLFLLMTLKGKN</sequence>
<evidence type="ECO:0008006" key="4">
    <source>
        <dbReference type="Google" id="ProtNLM"/>
    </source>
</evidence>
<keyword evidence="1" id="KW-0472">Membrane</keyword>
<keyword evidence="3" id="KW-1185">Reference proteome</keyword>
<name>A0A8S1XXH5_PAROT</name>
<dbReference type="EMBL" id="CAJJDP010000135">
    <property type="protein sequence ID" value="CAD8205158.1"/>
    <property type="molecule type" value="Genomic_DNA"/>
</dbReference>
<evidence type="ECO:0000313" key="3">
    <source>
        <dbReference type="Proteomes" id="UP000683925"/>
    </source>
</evidence>
<organism evidence="2 3">
    <name type="scientific">Paramecium octaurelia</name>
    <dbReference type="NCBI Taxonomy" id="43137"/>
    <lineage>
        <taxon>Eukaryota</taxon>
        <taxon>Sar</taxon>
        <taxon>Alveolata</taxon>
        <taxon>Ciliophora</taxon>
        <taxon>Intramacronucleata</taxon>
        <taxon>Oligohymenophorea</taxon>
        <taxon>Peniculida</taxon>
        <taxon>Parameciidae</taxon>
        <taxon>Paramecium</taxon>
    </lineage>
</organism>
<dbReference type="AlphaFoldDB" id="A0A8S1XXH5"/>
<reference evidence="2" key="1">
    <citation type="submission" date="2021-01" db="EMBL/GenBank/DDBJ databases">
        <authorList>
            <consortium name="Genoscope - CEA"/>
            <person name="William W."/>
        </authorList>
    </citation>
    <scope>NUCLEOTIDE SEQUENCE</scope>
</reference>
<evidence type="ECO:0000256" key="1">
    <source>
        <dbReference type="SAM" id="Phobius"/>
    </source>
</evidence>
<keyword evidence="1" id="KW-1133">Transmembrane helix</keyword>
<proteinExistence type="predicted"/>
<gene>
    <name evidence="2" type="ORF">POCTA_138.1.T1340167</name>
</gene>
<comment type="caution">
    <text evidence="2">The sequence shown here is derived from an EMBL/GenBank/DDBJ whole genome shotgun (WGS) entry which is preliminary data.</text>
</comment>
<feature type="transmembrane region" description="Helical" evidence="1">
    <location>
        <begin position="73"/>
        <end position="95"/>
    </location>
</feature>
<keyword evidence="1" id="KW-0812">Transmembrane</keyword>
<accession>A0A8S1XXH5</accession>